<proteinExistence type="predicted"/>
<reference evidence="2 3" key="1">
    <citation type="journal article" date="2024" name="Commun. Biol.">
        <title>Comparative genomic analysis of thermophilic fungi reveals convergent evolutionary adaptations and gene losses.</title>
        <authorList>
            <person name="Steindorff A.S."/>
            <person name="Aguilar-Pontes M.V."/>
            <person name="Robinson A.J."/>
            <person name="Andreopoulos B."/>
            <person name="LaButti K."/>
            <person name="Kuo A."/>
            <person name="Mondo S."/>
            <person name="Riley R."/>
            <person name="Otillar R."/>
            <person name="Haridas S."/>
            <person name="Lipzen A."/>
            <person name="Grimwood J."/>
            <person name="Schmutz J."/>
            <person name="Clum A."/>
            <person name="Reid I.D."/>
            <person name="Moisan M.C."/>
            <person name="Butler G."/>
            <person name="Nguyen T.T.M."/>
            <person name="Dewar K."/>
            <person name="Conant G."/>
            <person name="Drula E."/>
            <person name="Henrissat B."/>
            <person name="Hansel C."/>
            <person name="Singer S."/>
            <person name="Hutchinson M.I."/>
            <person name="de Vries R.P."/>
            <person name="Natvig D.O."/>
            <person name="Powell A.J."/>
            <person name="Tsang A."/>
            <person name="Grigoriev I.V."/>
        </authorList>
    </citation>
    <scope>NUCLEOTIDE SEQUENCE [LARGE SCALE GENOMIC DNA]</scope>
    <source>
        <strain evidence="2 3">CBS 494.80</strain>
    </source>
</reference>
<dbReference type="EMBL" id="JAZHXI010000004">
    <property type="protein sequence ID" value="KAL2072375.1"/>
    <property type="molecule type" value="Genomic_DNA"/>
</dbReference>
<gene>
    <name evidence="2" type="ORF">VTL71DRAFT_11718</name>
</gene>
<protein>
    <submittedName>
        <fullName evidence="2">Uncharacterized protein</fullName>
    </submittedName>
</protein>
<dbReference type="Proteomes" id="UP001595075">
    <property type="component" value="Unassembled WGS sequence"/>
</dbReference>
<sequence>MCVRRSCELEVKECNASRACEVCARKSEWGYIPRSLLLVTICRPVVASMCDIAFPMHACMQEPLMDRISSTMYVCSKEGTGISESNATPFHQSSPSTPRANTSWY</sequence>
<evidence type="ECO:0000313" key="2">
    <source>
        <dbReference type="EMBL" id="KAL2072375.1"/>
    </source>
</evidence>
<evidence type="ECO:0000256" key="1">
    <source>
        <dbReference type="SAM" id="MobiDB-lite"/>
    </source>
</evidence>
<keyword evidence="3" id="KW-1185">Reference proteome</keyword>
<evidence type="ECO:0000313" key="3">
    <source>
        <dbReference type="Proteomes" id="UP001595075"/>
    </source>
</evidence>
<feature type="region of interest" description="Disordered" evidence="1">
    <location>
        <begin position="81"/>
        <end position="105"/>
    </location>
</feature>
<name>A0ABR4CQZ8_9HELO</name>
<accession>A0ABR4CQZ8</accession>
<organism evidence="2 3">
    <name type="scientific">Oculimacula yallundae</name>
    <dbReference type="NCBI Taxonomy" id="86028"/>
    <lineage>
        <taxon>Eukaryota</taxon>
        <taxon>Fungi</taxon>
        <taxon>Dikarya</taxon>
        <taxon>Ascomycota</taxon>
        <taxon>Pezizomycotina</taxon>
        <taxon>Leotiomycetes</taxon>
        <taxon>Helotiales</taxon>
        <taxon>Ploettnerulaceae</taxon>
        <taxon>Oculimacula</taxon>
    </lineage>
</organism>
<comment type="caution">
    <text evidence="2">The sequence shown here is derived from an EMBL/GenBank/DDBJ whole genome shotgun (WGS) entry which is preliminary data.</text>
</comment>
<feature type="compositionally biased region" description="Polar residues" evidence="1">
    <location>
        <begin position="82"/>
        <end position="105"/>
    </location>
</feature>